<accession>A0A645I2D9</accession>
<protein>
    <submittedName>
        <fullName evidence="1">Uncharacterized protein</fullName>
    </submittedName>
</protein>
<dbReference type="EMBL" id="VSSQ01105133">
    <property type="protein sequence ID" value="MPN45330.1"/>
    <property type="molecule type" value="Genomic_DNA"/>
</dbReference>
<comment type="caution">
    <text evidence="1">The sequence shown here is derived from an EMBL/GenBank/DDBJ whole genome shotgun (WGS) entry which is preliminary data.</text>
</comment>
<dbReference type="AlphaFoldDB" id="A0A645I2D9"/>
<evidence type="ECO:0000313" key="1">
    <source>
        <dbReference type="EMBL" id="MPN45330.1"/>
    </source>
</evidence>
<gene>
    <name evidence="1" type="ORF">SDC9_192897</name>
</gene>
<sequence>MDVFSQRAHIRDDLVESSLIRKADRFAGIPVRFAMATMIVSVDDNPRFRQFACKNIIASDMFGVTMRNLNGRFRFLLVFGRPFHREDFLAIT</sequence>
<name>A0A645I2D9_9ZZZZ</name>
<reference evidence="1" key="1">
    <citation type="submission" date="2019-08" db="EMBL/GenBank/DDBJ databases">
        <authorList>
            <person name="Kucharzyk K."/>
            <person name="Murdoch R.W."/>
            <person name="Higgins S."/>
            <person name="Loffler F."/>
        </authorList>
    </citation>
    <scope>NUCLEOTIDE SEQUENCE</scope>
</reference>
<proteinExistence type="predicted"/>
<organism evidence="1">
    <name type="scientific">bioreactor metagenome</name>
    <dbReference type="NCBI Taxonomy" id="1076179"/>
    <lineage>
        <taxon>unclassified sequences</taxon>
        <taxon>metagenomes</taxon>
        <taxon>ecological metagenomes</taxon>
    </lineage>
</organism>